<sequence>MYPCPTCGKQLTKKSINTVGAGRFEVDYCANCGGIFFDQGEVNRLSKGATKDLVEETSSHATHAYGEGSNTCPRCGASLRRFFGEAVPDDVHVLRCPDCRGTWFDTDNLTQFKEAQEAKLNYYRAWKLPLPSLSAVLIPIALLITLTGVTFITVEQVKKGTYTETRARDVLTTPTVIVGADTTSATIIFTTTEPARTSLLFWYEKPFGKTNLPISDELATAHQIQITGLEPGKTYYYQIDIVTAENSFASEEYVFTL</sequence>
<dbReference type="Pfam" id="PF13453">
    <property type="entry name" value="Zn_ribbon_TFIIB"/>
    <property type="match status" value="2"/>
</dbReference>
<dbReference type="AlphaFoldDB" id="A0A0G0T5U6"/>
<evidence type="ECO:0000313" key="3">
    <source>
        <dbReference type="EMBL" id="KKR72369.1"/>
    </source>
</evidence>
<dbReference type="Proteomes" id="UP000034664">
    <property type="component" value="Unassembled WGS sequence"/>
</dbReference>
<proteinExistence type="predicted"/>
<gene>
    <name evidence="3" type="ORF">UU14_C0006G0008</name>
</gene>
<organism evidence="3 4">
    <name type="scientific">Candidatus Roizmanbacteria bacterium GW2011_GWB1_40_7</name>
    <dbReference type="NCBI Taxonomy" id="1618482"/>
    <lineage>
        <taxon>Bacteria</taxon>
        <taxon>Candidatus Roizmaniibacteriota</taxon>
    </lineage>
</organism>
<comment type="caution">
    <text evidence="3">The sequence shown here is derived from an EMBL/GenBank/DDBJ whole genome shotgun (WGS) entry which is preliminary data.</text>
</comment>
<dbReference type="GO" id="GO:0003993">
    <property type="term" value="F:acid phosphatase activity"/>
    <property type="evidence" value="ECO:0007669"/>
    <property type="project" value="InterPro"/>
</dbReference>
<accession>A0A0G0T5U6</accession>
<evidence type="ECO:0000256" key="1">
    <source>
        <dbReference type="SAM" id="Phobius"/>
    </source>
</evidence>
<feature type="domain" description="Transcription factor zinc-finger" evidence="2">
    <location>
        <begin position="71"/>
        <end position="114"/>
    </location>
</feature>
<reference evidence="3 4" key="1">
    <citation type="journal article" date="2015" name="Nature">
        <title>rRNA introns, odd ribosomes, and small enigmatic genomes across a large radiation of phyla.</title>
        <authorList>
            <person name="Brown C.T."/>
            <person name="Hug L.A."/>
            <person name="Thomas B.C."/>
            <person name="Sharon I."/>
            <person name="Castelle C.J."/>
            <person name="Singh A."/>
            <person name="Wilkins M.J."/>
            <person name="Williams K.H."/>
            <person name="Banfield J.F."/>
        </authorList>
    </citation>
    <scope>NUCLEOTIDE SEQUENCE [LARGE SCALE GENOMIC DNA]</scope>
</reference>
<feature type="transmembrane region" description="Helical" evidence="1">
    <location>
        <begin position="133"/>
        <end position="154"/>
    </location>
</feature>
<dbReference type="InterPro" id="IPR008963">
    <property type="entry name" value="Purple_acid_Pase-like_N"/>
</dbReference>
<evidence type="ECO:0000259" key="2">
    <source>
        <dbReference type="Pfam" id="PF13453"/>
    </source>
</evidence>
<feature type="domain" description="Transcription factor zinc-finger" evidence="2">
    <location>
        <begin position="4"/>
        <end position="45"/>
    </location>
</feature>
<protein>
    <recommendedName>
        <fullName evidence="2">Transcription factor zinc-finger domain-containing protein</fullName>
    </recommendedName>
</protein>
<keyword evidence="1" id="KW-0812">Transmembrane</keyword>
<keyword evidence="1" id="KW-0472">Membrane</keyword>
<dbReference type="SUPFAM" id="SSF49363">
    <property type="entry name" value="Purple acid phosphatase, N-terminal domain"/>
    <property type="match status" value="1"/>
</dbReference>
<dbReference type="EMBL" id="LBZM01000006">
    <property type="protein sequence ID" value="KKR72369.1"/>
    <property type="molecule type" value="Genomic_DNA"/>
</dbReference>
<dbReference type="InterPro" id="IPR027392">
    <property type="entry name" value="TF_Znf"/>
</dbReference>
<keyword evidence="1" id="KW-1133">Transmembrane helix</keyword>
<name>A0A0G0T5U6_9BACT</name>
<dbReference type="GO" id="GO:0046872">
    <property type="term" value="F:metal ion binding"/>
    <property type="evidence" value="ECO:0007669"/>
    <property type="project" value="InterPro"/>
</dbReference>
<evidence type="ECO:0000313" key="4">
    <source>
        <dbReference type="Proteomes" id="UP000034664"/>
    </source>
</evidence>